<dbReference type="PROSITE" id="PS50994">
    <property type="entry name" value="INTEGRASE"/>
    <property type="match status" value="1"/>
</dbReference>
<dbReference type="AlphaFoldDB" id="A0A7T0G2C4"/>
<gene>
    <name evidence="2" type="ORF">G3M78_01835</name>
</gene>
<dbReference type="GO" id="GO:0015074">
    <property type="term" value="P:DNA integration"/>
    <property type="evidence" value="ECO:0007669"/>
    <property type="project" value="InterPro"/>
</dbReference>
<evidence type="ECO:0000313" key="3">
    <source>
        <dbReference type="Proteomes" id="UP000594464"/>
    </source>
</evidence>
<dbReference type="InterPro" id="IPR001584">
    <property type="entry name" value="Integrase_cat-core"/>
</dbReference>
<evidence type="ECO:0000313" key="2">
    <source>
        <dbReference type="EMBL" id="QPJ64205.1"/>
    </source>
</evidence>
<evidence type="ECO:0000259" key="1">
    <source>
        <dbReference type="PROSITE" id="PS50994"/>
    </source>
</evidence>
<dbReference type="InterPro" id="IPR009057">
    <property type="entry name" value="Homeodomain-like_sf"/>
</dbReference>
<dbReference type="InterPro" id="IPR012337">
    <property type="entry name" value="RNaseH-like_sf"/>
</dbReference>
<dbReference type="InterPro" id="IPR036397">
    <property type="entry name" value="RNaseH_sf"/>
</dbReference>
<dbReference type="SUPFAM" id="SSF53098">
    <property type="entry name" value="Ribonuclease H-like"/>
    <property type="match status" value="1"/>
</dbReference>
<organism evidence="2 3">
    <name type="scientific">Candidatus Nitrohelix vancouverensis</name>
    <dbReference type="NCBI Taxonomy" id="2705534"/>
    <lineage>
        <taxon>Bacteria</taxon>
        <taxon>Pseudomonadati</taxon>
        <taxon>Nitrospinota/Tectimicrobiota group</taxon>
        <taxon>Nitrospinota</taxon>
        <taxon>Nitrospinia</taxon>
        <taxon>Nitrospinales</taxon>
        <taxon>Nitrospinaceae</taxon>
        <taxon>Candidatus Nitrohelix</taxon>
    </lineage>
</organism>
<dbReference type="SUPFAM" id="SSF46689">
    <property type="entry name" value="Homeodomain-like"/>
    <property type="match status" value="1"/>
</dbReference>
<proteinExistence type="predicted"/>
<dbReference type="EMBL" id="CP048620">
    <property type="protein sequence ID" value="QPJ64205.1"/>
    <property type="molecule type" value="Genomic_DNA"/>
</dbReference>
<dbReference type="Proteomes" id="UP000594464">
    <property type="component" value="Chromosome"/>
</dbReference>
<sequence>MSVADKKKAYSRLSALQLAESLGNVTEACRQQGLSRAQFYQYKHRFKTHGLEGLEDLSPINRRHPLTTPPEVVDTIIQLSLENPQWGCVRLSDQLKLRDISVSSPTVQKILIQNRMGSKNQRLRKLEKNALNSKVDLTPEQVMILEKANPCFKERHRGYFRPGELLTQNTLLVGSLEGIGRVYAQTVIDICGSYAFGYLHVDKLPAHAAAILHRKVLPQYKEWGFEVKSIQTDSGREYRGKDYHPYKLYLALNEIRHCRLKGDHPSTNGGYIERFNRVVMDEFFRPKLKGTRYDSLEQLQNDFDLWLKHYNEERRHPGFPNKGKRPINIIRQFNRSIPQPG</sequence>
<reference evidence="3" key="1">
    <citation type="submission" date="2020-02" db="EMBL/GenBank/DDBJ databases">
        <title>Genomic and physiological characterization of two novel Nitrospinaceae genera.</title>
        <authorList>
            <person name="Mueller A.J."/>
            <person name="Jung M.-Y."/>
            <person name="Strachan C.R."/>
            <person name="Herbold C.W."/>
            <person name="Kirkegaard R.H."/>
            <person name="Daims H."/>
        </authorList>
    </citation>
    <scope>NUCLEOTIDE SEQUENCE [LARGE SCALE GENOMIC DNA]</scope>
</reference>
<accession>A0A7T0G2C4</accession>
<dbReference type="Pfam" id="PF13565">
    <property type="entry name" value="HTH_32"/>
    <property type="match status" value="1"/>
</dbReference>
<dbReference type="Gene3D" id="3.30.420.10">
    <property type="entry name" value="Ribonuclease H-like superfamily/Ribonuclease H"/>
    <property type="match status" value="1"/>
</dbReference>
<dbReference type="GO" id="GO:0003676">
    <property type="term" value="F:nucleic acid binding"/>
    <property type="evidence" value="ECO:0007669"/>
    <property type="project" value="InterPro"/>
</dbReference>
<feature type="domain" description="Integrase catalytic" evidence="1">
    <location>
        <begin position="158"/>
        <end position="334"/>
    </location>
</feature>
<name>A0A7T0G2C4_9BACT</name>
<dbReference type="Pfam" id="PF13683">
    <property type="entry name" value="rve_3"/>
    <property type="match status" value="1"/>
</dbReference>
<dbReference type="KEGG" id="nva:G3M78_01835"/>
<protein>
    <submittedName>
        <fullName evidence="2">Transposase</fullName>
    </submittedName>
</protein>